<keyword evidence="3" id="KW-1185">Reference proteome</keyword>
<dbReference type="CDD" id="cd04301">
    <property type="entry name" value="NAT_SF"/>
    <property type="match status" value="1"/>
</dbReference>
<proteinExistence type="predicted"/>
<organism evidence="2 3">
    <name type="scientific">Vibrio nitrifigilis</name>
    <dbReference type="NCBI Taxonomy" id="2789781"/>
    <lineage>
        <taxon>Bacteria</taxon>
        <taxon>Pseudomonadati</taxon>
        <taxon>Pseudomonadota</taxon>
        <taxon>Gammaproteobacteria</taxon>
        <taxon>Vibrionales</taxon>
        <taxon>Vibrionaceae</taxon>
        <taxon>Vibrio</taxon>
    </lineage>
</organism>
<protein>
    <submittedName>
        <fullName evidence="2">GNAT family N-acetyltransferase</fullName>
    </submittedName>
</protein>
<dbReference type="SUPFAM" id="SSF55729">
    <property type="entry name" value="Acyl-CoA N-acyltransferases (Nat)"/>
    <property type="match status" value="1"/>
</dbReference>
<dbReference type="InterPro" id="IPR000182">
    <property type="entry name" value="GNAT_dom"/>
</dbReference>
<evidence type="ECO:0000313" key="3">
    <source>
        <dbReference type="Proteomes" id="UP000597206"/>
    </source>
</evidence>
<dbReference type="InterPro" id="IPR016181">
    <property type="entry name" value="Acyl_CoA_acyltransferase"/>
</dbReference>
<dbReference type="PROSITE" id="PS51186">
    <property type="entry name" value="GNAT"/>
    <property type="match status" value="1"/>
</dbReference>
<dbReference type="Gene3D" id="3.40.630.30">
    <property type="match status" value="1"/>
</dbReference>
<dbReference type="InterPro" id="IPR053144">
    <property type="entry name" value="Acetyltransferase_Butenolide"/>
</dbReference>
<comment type="caution">
    <text evidence="2">The sequence shown here is derived from an EMBL/GenBank/DDBJ whole genome shotgun (WGS) entry which is preliminary data.</text>
</comment>
<dbReference type="Proteomes" id="UP000597206">
    <property type="component" value="Unassembled WGS sequence"/>
</dbReference>
<dbReference type="Pfam" id="PF13673">
    <property type="entry name" value="Acetyltransf_10"/>
    <property type="match status" value="1"/>
</dbReference>
<feature type="domain" description="N-acetyltransferase" evidence="1">
    <location>
        <begin position="15"/>
        <end position="151"/>
    </location>
</feature>
<accession>A0ABS0GD27</accession>
<sequence>MSAEKRLLEVQGESVEYKVVNDLPCVNQFMKLRESAGWANPSADIVEMSLANSVFITSVFSGSKLIGVGRIVGDGAMYFYLQDVVISPDYQGKGVGTLVMHELEKFISNKAQQGSTIALLAAYGKESFYEQFGYSKRTGEELGFGMCKFIE</sequence>
<dbReference type="EMBL" id="JADPMR010000001">
    <property type="protein sequence ID" value="MBF9000315.1"/>
    <property type="molecule type" value="Genomic_DNA"/>
</dbReference>
<evidence type="ECO:0000259" key="1">
    <source>
        <dbReference type="PROSITE" id="PS51186"/>
    </source>
</evidence>
<reference evidence="2 3" key="1">
    <citation type="submission" date="2020-11" db="EMBL/GenBank/DDBJ databases">
        <title>Vibrio nitrifigilis sp. nov., a marine nitrogen-fixing bacterium isolated from the lagoon sediment of an islet inside an atoll.</title>
        <authorList>
            <person name="Wang L.-T."/>
            <person name="Shieh W.Y."/>
        </authorList>
    </citation>
    <scope>NUCLEOTIDE SEQUENCE [LARGE SCALE GENOMIC DNA]</scope>
    <source>
        <strain evidence="2 3">NFV-1</strain>
    </source>
</reference>
<dbReference type="PANTHER" id="PTHR43233:SF1">
    <property type="entry name" value="FAMILY N-ACETYLTRANSFERASE, PUTATIVE (AFU_ORTHOLOGUE AFUA_6G03350)-RELATED"/>
    <property type="match status" value="1"/>
</dbReference>
<evidence type="ECO:0000313" key="2">
    <source>
        <dbReference type="EMBL" id="MBF9000315.1"/>
    </source>
</evidence>
<gene>
    <name evidence="2" type="ORF">I1A42_07055</name>
</gene>
<name>A0ABS0GD27_9VIBR</name>
<dbReference type="PANTHER" id="PTHR43233">
    <property type="entry name" value="FAMILY N-ACETYLTRANSFERASE, PUTATIVE (AFU_ORTHOLOGUE AFUA_6G03350)-RELATED"/>
    <property type="match status" value="1"/>
</dbReference>